<feature type="region of interest" description="Disordered" evidence="1">
    <location>
        <begin position="132"/>
        <end position="192"/>
    </location>
</feature>
<evidence type="ECO:0000259" key="2">
    <source>
        <dbReference type="Pfam" id="PF10390"/>
    </source>
</evidence>
<dbReference type="Proteomes" id="UP000186601">
    <property type="component" value="Unassembled WGS sequence"/>
</dbReference>
<feature type="compositionally biased region" description="Low complexity" evidence="1">
    <location>
        <begin position="592"/>
        <end position="612"/>
    </location>
</feature>
<feature type="compositionally biased region" description="Pro residues" evidence="1">
    <location>
        <begin position="416"/>
        <end position="427"/>
    </location>
</feature>
<gene>
    <name evidence="3" type="ORF">PHLCEN_2v13320</name>
</gene>
<comment type="caution">
    <text evidence="3">The sequence shown here is derived from an EMBL/GenBank/DDBJ whole genome shotgun (WGS) entry which is preliminary data.</text>
</comment>
<feature type="compositionally biased region" description="Basic and acidic residues" evidence="1">
    <location>
        <begin position="657"/>
        <end position="677"/>
    </location>
</feature>
<name>A0A2R6NEX3_9APHY</name>
<feature type="region of interest" description="Disordered" evidence="1">
    <location>
        <begin position="236"/>
        <end position="255"/>
    </location>
</feature>
<feature type="domain" description="RNA polymerase II elongation factor ELL N-terminal" evidence="2">
    <location>
        <begin position="111"/>
        <end position="283"/>
    </location>
</feature>
<feature type="compositionally biased region" description="Basic and acidic residues" evidence="1">
    <location>
        <begin position="551"/>
        <end position="568"/>
    </location>
</feature>
<proteinExistence type="predicted"/>
<dbReference type="Gene3D" id="1.10.10.2670">
    <property type="entry name" value="E3 ubiquitin-protein ligase"/>
    <property type="match status" value="1"/>
</dbReference>
<evidence type="ECO:0000313" key="3">
    <source>
        <dbReference type="EMBL" id="PSR70798.1"/>
    </source>
</evidence>
<dbReference type="InterPro" id="IPR042065">
    <property type="entry name" value="E3_ELL-like"/>
</dbReference>
<evidence type="ECO:0000313" key="4">
    <source>
        <dbReference type="Proteomes" id="UP000186601"/>
    </source>
</evidence>
<organism evidence="3 4">
    <name type="scientific">Hermanssonia centrifuga</name>
    <dbReference type="NCBI Taxonomy" id="98765"/>
    <lineage>
        <taxon>Eukaryota</taxon>
        <taxon>Fungi</taxon>
        <taxon>Dikarya</taxon>
        <taxon>Basidiomycota</taxon>
        <taxon>Agaricomycotina</taxon>
        <taxon>Agaricomycetes</taxon>
        <taxon>Polyporales</taxon>
        <taxon>Meruliaceae</taxon>
        <taxon>Hermanssonia</taxon>
    </lineage>
</organism>
<dbReference type="AlphaFoldDB" id="A0A2R6NEX3"/>
<feature type="compositionally biased region" description="Low complexity" evidence="1">
    <location>
        <begin position="167"/>
        <end position="181"/>
    </location>
</feature>
<evidence type="ECO:0000256" key="1">
    <source>
        <dbReference type="SAM" id="MobiDB-lite"/>
    </source>
</evidence>
<dbReference type="GO" id="GO:0006368">
    <property type="term" value="P:transcription elongation by RNA polymerase II"/>
    <property type="evidence" value="ECO:0007669"/>
    <property type="project" value="InterPro"/>
</dbReference>
<keyword evidence="4" id="KW-1185">Reference proteome</keyword>
<dbReference type="Pfam" id="PF10390">
    <property type="entry name" value="ELL"/>
    <property type="match status" value="1"/>
</dbReference>
<feature type="compositionally biased region" description="Low complexity" evidence="1">
    <location>
        <begin position="445"/>
        <end position="458"/>
    </location>
</feature>
<feature type="compositionally biased region" description="Polar residues" evidence="1">
    <location>
        <begin position="523"/>
        <end position="533"/>
    </location>
</feature>
<feature type="compositionally biased region" description="Basic and acidic residues" evidence="1">
    <location>
        <begin position="344"/>
        <end position="371"/>
    </location>
</feature>
<feature type="compositionally biased region" description="Polar residues" evidence="1">
    <location>
        <begin position="314"/>
        <end position="343"/>
    </location>
</feature>
<feature type="region of interest" description="Disordered" evidence="1">
    <location>
        <begin position="1"/>
        <end position="22"/>
    </location>
</feature>
<dbReference type="STRING" id="98765.A0A2R6NEX3"/>
<protein>
    <recommendedName>
        <fullName evidence="2">RNA polymerase II elongation factor ELL N-terminal domain-containing protein</fullName>
    </recommendedName>
</protein>
<accession>A0A2R6NEX3</accession>
<dbReference type="InterPro" id="IPR036390">
    <property type="entry name" value="WH_DNA-bd_sf"/>
</dbReference>
<dbReference type="OrthoDB" id="2587563at2759"/>
<feature type="compositionally biased region" description="Basic and acidic residues" evidence="1">
    <location>
        <begin position="495"/>
        <end position="504"/>
    </location>
</feature>
<dbReference type="SUPFAM" id="SSF46785">
    <property type="entry name" value="Winged helix' DNA-binding domain"/>
    <property type="match status" value="1"/>
</dbReference>
<dbReference type="GO" id="GO:0008023">
    <property type="term" value="C:transcription elongation factor complex"/>
    <property type="evidence" value="ECO:0007669"/>
    <property type="project" value="InterPro"/>
</dbReference>
<reference evidence="3 4" key="1">
    <citation type="submission" date="2018-02" db="EMBL/GenBank/DDBJ databases">
        <title>Genome sequence of the basidiomycete white-rot fungus Phlebia centrifuga.</title>
        <authorList>
            <person name="Granchi Z."/>
            <person name="Peng M."/>
            <person name="de Vries R.P."/>
            <person name="Hilden K."/>
            <person name="Makela M.R."/>
            <person name="Grigoriev I."/>
            <person name="Riley R."/>
        </authorList>
    </citation>
    <scope>NUCLEOTIDE SEQUENCE [LARGE SCALE GENOMIC DNA]</scope>
    <source>
        <strain evidence="3 4">FBCC195</strain>
    </source>
</reference>
<dbReference type="EMBL" id="MLYV02001315">
    <property type="protein sequence ID" value="PSR70798.1"/>
    <property type="molecule type" value="Genomic_DNA"/>
</dbReference>
<sequence>MPLPNNSTLSLNGHSRPGDTQYSKPKQAMLVQMSVETFEALESQSRMQFRFGENPGITIGDAFFPLKPVAETIPHELYLRTSSATKPNAPLKLSANVSGKLMVERELGEKVQRAVRDRTLIAERQRTERKTILLDAPPVSSVKPTNIKKRKEPPNARRLAVPDTHRSLSGSSTLQSSRVASPRPPPSPARDPSARQRLIHFIALQHRTTEDVYRQVGGEDADAVTKRQLTSLLNEVAEQIPPPKRSEDTSPPKWSLKPESWLEVRPYEWEGLTSTEQTKLSRLAKMTYNSLKIPESDPRWAHVRYRDTSIADGGSSSRNGHKPNGSTAGSTTSLETKRQVSSAEQKKARPTEGATKRKATDTIVAKDEGMRSQRINPAKARDKEYTESTSSAAASRSIPRRLPGSGFKAKSSSNTPSPPARDPPPTTAQPSKKSAPGDIREPKRAATASSSSSSARSTQPLPPPVQDKRPAPSTTSSITRVQKVPRETSGPGRIADSDRERGRDSPAPPIGFKRKKPREDLESTPSEQTSSTVAKRRKVEGGEGTKTSLKATERDLSLPKKPLVREHSPMPPPRPKHKKEPLSAAPIRSSTPSVRSPLPRARSPLPPIRSSLPPKPSVASSTPMSKPHDDQASQRSGSARSRRRSPIYTSSDEEEKEAVIKMEPMRERELPPLKHTNDGSADTDEVARLRRLYDRLYPAYIAAFYKVVSTEKRVKELLAQEKEIWELGEEVAELEPEAVNALLDEYNAKETELRGIQNAYESLVFPAPKMKQEEST</sequence>
<dbReference type="InterPro" id="IPR019464">
    <property type="entry name" value="ELL_N"/>
</dbReference>
<feature type="compositionally biased region" description="Low complexity" evidence="1">
    <location>
        <begin position="388"/>
        <end position="397"/>
    </location>
</feature>
<feature type="region of interest" description="Disordered" evidence="1">
    <location>
        <begin position="309"/>
        <end position="682"/>
    </location>
</feature>